<organism evidence="4 5">
    <name type="scientific">Actinomortierella ambigua</name>
    <dbReference type="NCBI Taxonomy" id="1343610"/>
    <lineage>
        <taxon>Eukaryota</taxon>
        <taxon>Fungi</taxon>
        <taxon>Fungi incertae sedis</taxon>
        <taxon>Mucoromycota</taxon>
        <taxon>Mortierellomycotina</taxon>
        <taxon>Mortierellomycetes</taxon>
        <taxon>Mortierellales</taxon>
        <taxon>Mortierellaceae</taxon>
        <taxon>Actinomortierella</taxon>
    </lineage>
</organism>
<dbReference type="GO" id="GO:0004672">
    <property type="term" value="F:protein kinase activity"/>
    <property type="evidence" value="ECO:0007669"/>
    <property type="project" value="InterPro"/>
</dbReference>
<dbReference type="Pfam" id="PF07714">
    <property type="entry name" value="PK_Tyr_Ser-Thr"/>
    <property type="match status" value="1"/>
</dbReference>
<dbReference type="SUPFAM" id="SSF56112">
    <property type="entry name" value="Protein kinase-like (PK-like)"/>
    <property type="match status" value="1"/>
</dbReference>
<dbReference type="SUPFAM" id="SSF81901">
    <property type="entry name" value="HCP-like"/>
    <property type="match status" value="4"/>
</dbReference>
<dbReference type="AlphaFoldDB" id="A0A9P6QNU4"/>
<evidence type="ECO:0000256" key="2">
    <source>
        <dbReference type="SAM" id="MobiDB-lite"/>
    </source>
</evidence>
<dbReference type="InterPro" id="IPR000719">
    <property type="entry name" value="Prot_kinase_dom"/>
</dbReference>
<sequence length="919" mass="100170">MSTAPGFTLGECIGQGGIGEVHVARWNGAPVAAKRFLLRGQDALIQSEVGLIQELRHQHIIDFVGLITHQGSLYMLTDYAEGGSLQALLDTTPAKLNWPAKSLIAHEIAQGLAYIHSHKLLHRDLKSTNVLLTRYLEVKLSDFGMARLKMATATKAYGENKERNLRWMAPELLAINPLYSTKSDVYALGMVMWEMAAECTTPFPNQADHTIIATHVKSGGRETVPDNTPAEYRRWIERCWVQEPSMRPEAKEMAQEDMDNADAKSPFLQSPLSITSVSSMDDHRMPASGSSAASSSGISINKSSSSINNVPGAISNHYDKESTPGFSVDATIALANQGDADAQFELGRLYYSGEGGFPQDYVMSFEWYFKAAEHGQTQAQNNLGWMYQDGKGIAQDDVKAVEWYRLAAEQGDAKAQGNLGLMYEIGRGVAHQDDLKAVEWYRLAAEQGNSTAQTNLGWMYQSGRGVAPDDLKAALWYRKAAEQNNPVAQSNLGWMYLNGKGLPQSDSKAFALFSDAAEQGNAAALNNLGVMYSNGRGTVRNIVKGAELYHRASELGDAFAKLNLSSVASLKPSLSGAIGSVRRPSIVPSFRSTNLIPTTTTGEWATTTSTTAAGASAVLPPPPPLPLQSGLGGARRGTDASLYGHYLTATPLSTVHETSSLSPSLDADRRSSQDSLRSIEWYVSAADQGDPAAQNTLGNMYKMGRGGVERDDVKAVEWYRRAAAQDYASAQNNLGYMYQIGRGVAQDDHMALEWYQKAADQGFAASLSNLGWMHQNGRGTPADNMKALAWYRRAAEQGYAAAQYNLGHMYDNGNGCPQDYSIASDYYTKAANQGHANAAYNLARMYKEGRGLVQDYAKAVDWYTKAAEKGHAEAQMNLGWLYQNGRGVPKDTAKASEWLNKASKQGVQLSVMKQLRRLV</sequence>
<dbReference type="Gene3D" id="1.25.40.10">
    <property type="entry name" value="Tetratricopeptide repeat domain"/>
    <property type="match status" value="4"/>
</dbReference>
<dbReference type="Pfam" id="PF08238">
    <property type="entry name" value="Sel1"/>
    <property type="match status" value="13"/>
</dbReference>
<dbReference type="InterPro" id="IPR050767">
    <property type="entry name" value="Sel1_AlgK"/>
</dbReference>
<evidence type="ECO:0000313" key="5">
    <source>
        <dbReference type="Proteomes" id="UP000807716"/>
    </source>
</evidence>
<dbReference type="EMBL" id="JAAAJB010000007">
    <property type="protein sequence ID" value="KAG0270333.1"/>
    <property type="molecule type" value="Genomic_DNA"/>
</dbReference>
<proteinExistence type="inferred from homology"/>
<feature type="compositionally biased region" description="Low complexity" evidence="2">
    <location>
        <begin position="287"/>
        <end position="300"/>
    </location>
</feature>
<evidence type="ECO:0000259" key="3">
    <source>
        <dbReference type="PROSITE" id="PS50011"/>
    </source>
</evidence>
<accession>A0A9P6QNU4</accession>
<dbReference type="InterPro" id="IPR001245">
    <property type="entry name" value="Ser-Thr/Tyr_kinase_cat_dom"/>
</dbReference>
<comment type="caution">
    <text evidence="4">The sequence shown here is derived from an EMBL/GenBank/DDBJ whole genome shotgun (WGS) entry which is preliminary data.</text>
</comment>
<dbReference type="PANTHER" id="PTHR11102:SF160">
    <property type="entry name" value="ERAD-ASSOCIATED E3 UBIQUITIN-PROTEIN LIGASE COMPONENT HRD3"/>
    <property type="match status" value="1"/>
</dbReference>
<dbReference type="SMART" id="SM00671">
    <property type="entry name" value="SEL1"/>
    <property type="match status" value="12"/>
</dbReference>
<name>A0A9P6QNU4_9FUNG</name>
<protein>
    <recommendedName>
        <fullName evidence="3">Protein kinase domain-containing protein</fullName>
    </recommendedName>
</protein>
<dbReference type="PROSITE" id="PS00108">
    <property type="entry name" value="PROTEIN_KINASE_ST"/>
    <property type="match status" value="1"/>
</dbReference>
<dbReference type="InterPro" id="IPR011990">
    <property type="entry name" value="TPR-like_helical_dom_sf"/>
</dbReference>
<feature type="region of interest" description="Disordered" evidence="2">
    <location>
        <begin position="278"/>
        <end position="300"/>
    </location>
</feature>
<evidence type="ECO:0000313" key="4">
    <source>
        <dbReference type="EMBL" id="KAG0270333.1"/>
    </source>
</evidence>
<feature type="domain" description="Protein kinase" evidence="3">
    <location>
        <begin position="7"/>
        <end position="268"/>
    </location>
</feature>
<dbReference type="SMART" id="SM00220">
    <property type="entry name" value="S_TKc"/>
    <property type="match status" value="1"/>
</dbReference>
<keyword evidence="5" id="KW-1185">Reference proteome</keyword>
<dbReference type="Gene3D" id="1.10.510.10">
    <property type="entry name" value="Transferase(Phosphotransferase) domain 1"/>
    <property type="match status" value="1"/>
</dbReference>
<evidence type="ECO:0000256" key="1">
    <source>
        <dbReference type="ARBA" id="ARBA00038101"/>
    </source>
</evidence>
<dbReference type="InterPro" id="IPR011009">
    <property type="entry name" value="Kinase-like_dom_sf"/>
</dbReference>
<reference evidence="4" key="1">
    <citation type="journal article" date="2020" name="Fungal Divers.">
        <title>Resolving the Mortierellaceae phylogeny through synthesis of multi-gene phylogenetics and phylogenomics.</title>
        <authorList>
            <person name="Vandepol N."/>
            <person name="Liber J."/>
            <person name="Desiro A."/>
            <person name="Na H."/>
            <person name="Kennedy M."/>
            <person name="Barry K."/>
            <person name="Grigoriev I.V."/>
            <person name="Miller A.N."/>
            <person name="O'Donnell K."/>
            <person name="Stajich J.E."/>
            <person name="Bonito G."/>
        </authorList>
    </citation>
    <scope>NUCLEOTIDE SEQUENCE</scope>
    <source>
        <strain evidence="4">BC1065</strain>
    </source>
</reference>
<dbReference type="PANTHER" id="PTHR11102">
    <property type="entry name" value="SEL-1-LIKE PROTEIN"/>
    <property type="match status" value="1"/>
</dbReference>
<comment type="similarity">
    <text evidence="1">Belongs to the sel-1 family.</text>
</comment>
<dbReference type="OrthoDB" id="2388266at2759"/>
<gene>
    <name evidence="4" type="ORF">DFQ27_008348</name>
</gene>
<dbReference type="InterPro" id="IPR008271">
    <property type="entry name" value="Ser/Thr_kinase_AS"/>
</dbReference>
<dbReference type="PRINTS" id="PR00109">
    <property type="entry name" value="TYRKINASE"/>
</dbReference>
<dbReference type="InterPro" id="IPR006597">
    <property type="entry name" value="Sel1-like"/>
</dbReference>
<dbReference type="GO" id="GO:0005524">
    <property type="term" value="F:ATP binding"/>
    <property type="evidence" value="ECO:0007669"/>
    <property type="project" value="InterPro"/>
</dbReference>
<dbReference type="PROSITE" id="PS50011">
    <property type="entry name" value="PROTEIN_KINASE_DOM"/>
    <property type="match status" value="1"/>
</dbReference>
<dbReference type="Proteomes" id="UP000807716">
    <property type="component" value="Unassembled WGS sequence"/>
</dbReference>